<reference evidence="1" key="1">
    <citation type="journal article" date="2022" name="bioRxiv">
        <title>Sequencing and chromosome-scale assembly of the giantPleurodeles waltlgenome.</title>
        <authorList>
            <person name="Brown T."/>
            <person name="Elewa A."/>
            <person name="Iarovenko S."/>
            <person name="Subramanian E."/>
            <person name="Araus A.J."/>
            <person name="Petzold A."/>
            <person name="Susuki M."/>
            <person name="Suzuki K.-i.T."/>
            <person name="Hayashi T."/>
            <person name="Toyoda A."/>
            <person name="Oliveira C."/>
            <person name="Osipova E."/>
            <person name="Leigh N.D."/>
            <person name="Simon A."/>
            <person name="Yun M.H."/>
        </authorList>
    </citation>
    <scope>NUCLEOTIDE SEQUENCE</scope>
    <source>
        <strain evidence="1">20211129_DDA</strain>
        <tissue evidence="1">Liver</tissue>
    </source>
</reference>
<protein>
    <submittedName>
        <fullName evidence="1">Uncharacterized protein</fullName>
    </submittedName>
</protein>
<proteinExistence type="predicted"/>
<evidence type="ECO:0000313" key="1">
    <source>
        <dbReference type="EMBL" id="KAJ1160606.1"/>
    </source>
</evidence>
<accession>A0AAV7S736</accession>
<keyword evidence="2" id="KW-1185">Reference proteome</keyword>
<comment type="caution">
    <text evidence="1">The sequence shown here is derived from an EMBL/GenBank/DDBJ whole genome shotgun (WGS) entry which is preliminary data.</text>
</comment>
<dbReference type="Proteomes" id="UP001066276">
    <property type="component" value="Chromosome 4_2"/>
</dbReference>
<dbReference type="EMBL" id="JANPWB010000008">
    <property type="protein sequence ID" value="KAJ1160606.1"/>
    <property type="molecule type" value="Genomic_DNA"/>
</dbReference>
<organism evidence="1 2">
    <name type="scientific">Pleurodeles waltl</name>
    <name type="common">Iberian ribbed newt</name>
    <dbReference type="NCBI Taxonomy" id="8319"/>
    <lineage>
        <taxon>Eukaryota</taxon>
        <taxon>Metazoa</taxon>
        <taxon>Chordata</taxon>
        <taxon>Craniata</taxon>
        <taxon>Vertebrata</taxon>
        <taxon>Euteleostomi</taxon>
        <taxon>Amphibia</taxon>
        <taxon>Batrachia</taxon>
        <taxon>Caudata</taxon>
        <taxon>Salamandroidea</taxon>
        <taxon>Salamandridae</taxon>
        <taxon>Pleurodelinae</taxon>
        <taxon>Pleurodeles</taxon>
    </lineage>
</organism>
<evidence type="ECO:0000313" key="2">
    <source>
        <dbReference type="Proteomes" id="UP001066276"/>
    </source>
</evidence>
<sequence>MSGRSSPVSCQVTRCLVIHAQNFKEQTVAGAPDATEDMGDDTEDYVVHTVFAMGTNQPAQVPLPKYRIMVGNQHLMATINTGPSIELMSSGVYHSLNDAPLLTKAKIRVFTRTQPISLLVFQAPIAHQEASIKTSIYVARKGQGTLISGQTAEALGLISFALRVQKEELCTLLEEFADIFKGIKCLRGKKVKLYSDQSIQRSP</sequence>
<dbReference type="AlphaFoldDB" id="A0AAV7S736"/>
<name>A0AAV7S736_PLEWA</name>
<gene>
    <name evidence="1" type="ORF">NDU88_001102</name>
</gene>